<evidence type="ECO:0008006" key="3">
    <source>
        <dbReference type="Google" id="ProtNLM"/>
    </source>
</evidence>
<proteinExistence type="predicted"/>
<accession>A0ABQ2CTD9</accession>
<dbReference type="RefSeq" id="WP_188636943.1">
    <property type="nucleotide sequence ID" value="NZ_BMNN01000006.1"/>
</dbReference>
<evidence type="ECO:0000313" key="1">
    <source>
        <dbReference type="EMBL" id="GGJ06581.1"/>
    </source>
</evidence>
<organism evidence="1 2">
    <name type="scientific">Halopseudomonas pertucinogena</name>
    <dbReference type="NCBI Taxonomy" id="86175"/>
    <lineage>
        <taxon>Bacteria</taxon>
        <taxon>Pseudomonadati</taxon>
        <taxon>Pseudomonadota</taxon>
        <taxon>Gammaproteobacteria</taxon>
        <taxon>Pseudomonadales</taxon>
        <taxon>Pseudomonadaceae</taxon>
        <taxon>Halopseudomonas</taxon>
    </lineage>
</organism>
<keyword evidence="2" id="KW-1185">Reference proteome</keyword>
<sequence length="126" mass="13910">MKKEDFYTVPKANAGIKLPLLKEDGSDSGQWLLVRGTDSDAFRKSSFESSQAVSKLPEDMDDWERSRAIDEVILNDLVALVAGWSFKEACTPDAVREFLKNAPQIAAAIDQVAADRTKFYGAKPAK</sequence>
<dbReference type="Proteomes" id="UP000633263">
    <property type="component" value="Unassembled WGS sequence"/>
</dbReference>
<gene>
    <name evidence="1" type="ORF">GCM10009083_24500</name>
</gene>
<dbReference type="EMBL" id="BMNN01000006">
    <property type="protein sequence ID" value="GGJ06581.1"/>
    <property type="molecule type" value="Genomic_DNA"/>
</dbReference>
<evidence type="ECO:0000313" key="2">
    <source>
        <dbReference type="Proteomes" id="UP000633263"/>
    </source>
</evidence>
<reference evidence="2" key="1">
    <citation type="journal article" date="2019" name="Int. J. Syst. Evol. Microbiol.">
        <title>The Global Catalogue of Microorganisms (GCM) 10K type strain sequencing project: providing services to taxonomists for standard genome sequencing and annotation.</title>
        <authorList>
            <consortium name="The Broad Institute Genomics Platform"/>
            <consortium name="The Broad Institute Genome Sequencing Center for Infectious Disease"/>
            <person name="Wu L."/>
            <person name="Ma J."/>
        </authorList>
    </citation>
    <scope>NUCLEOTIDE SEQUENCE [LARGE SCALE GENOMIC DNA]</scope>
    <source>
        <strain evidence="2">JCM 11590</strain>
    </source>
</reference>
<comment type="caution">
    <text evidence="1">The sequence shown here is derived from an EMBL/GenBank/DDBJ whole genome shotgun (WGS) entry which is preliminary data.</text>
</comment>
<name>A0ABQ2CTD9_9GAMM</name>
<protein>
    <recommendedName>
        <fullName evidence="3">Tail assembly chaperone</fullName>
    </recommendedName>
</protein>